<comment type="similarity">
    <text evidence="1">Belongs to the sigma-70 factor family. ECF subfamily.</text>
</comment>
<dbReference type="Proteomes" id="UP000653730">
    <property type="component" value="Unassembled WGS sequence"/>
</dbReference>
<comment type="caution">
    <text evidence="7">The sequence shown here is derived from an EMBL/GenBank/DDBJ whole genome shotgun (WGS) entry which is preliminary data.</text>
</comment>
<dbReference type="PANTHER" id="PTHR43133:SF46">
    <property type="entry name" value="RNA POLYMERASE SIGMA-70 FACTOR ECF SUBFAMILY"/>
    <property type="match status" value="1"/>
</dbReference>
<dbReference type="NCBIfam" id="TIGR02985">
    <property type="entry name" value="Sig70_bacteroi1"/>
    <property type="match status" value="1"/>
</dbReference>
<keyword evidence="3" id="KW-0731">Sigma factor</keyword>
<evidence type="ECO:0000256" key="2">
    <source>
        <dbReference type="ARBA" id="ARBA00023015"/>
    </source>
</evidence>
<dbReference type="SUPFAM" id="SSF88659">
    <property type="entry name" value="Sigma3 and sigma4 domains of RNA polymerase sigma factors"/>
    <property type="match status" value="1"/>
</dbReference>
<dbReference type="AlphaFoldDB" id="A0A926JSQ4"/>
<dbReference type="GO" id="GO:0016987">
    <property type="term" value="F:sigma factor activity"/>
    <property type="evidence" value="ECO:0007669"/>
    <property type="project" value="UniProtKB-KW"/>
</dbReference>
<dbReference type="InterPro" id="IPR036388">
    <property type="entry name" value="WH-like_DNA-bd_sf"/>
</dbReference>
<dbReference type="NCBIfam" id="TIGR02937">
    <property type="entry name" value="sigma70-ECF"/>
    <property type="match status" value="1"/>
</dbReference>
<evidence type="ECO:0000256" key="4">
    <source>
        <dbReference type="ARBA" id="ARBA00023163"/>
    </source>
</evidence>
<dbReference type="InterPro" id="IPR013249">
    <property type="entry name" value="RNA_pol_sigma70_r4_t2"/>
</dbReference>
<dbReference type="PANTHER" id="PTHR43133">
    <property type="entry name" value="RNA POLYMERASE ECF-TYPE SIGMA FACTO"/>
    <property type="match status" value="1"/>
</dbReference>
<gene>
    <name evidence="7" type="ORF">IBL28_11300</name>
</gene>
<dbReference type="GO" id="GO:0006352">
    <property type="term" value="P:DNA-templated transcription initiation"/>
    <property type="evidence" value="ECO:0007669"/>
    <property type="project" value="InterPro"/>
</dbReference>
<dbReference type="InterPro" id="IPR039425">
    <property type="entry name" value="RNA_pol_sigma-70-like"/>
</dbReference>
<dbReference type="InterPro" id="IPR014327">
    <property type="entry name" value="RNA_pol_sigma70_bacteroid"/>
</dbReference>
<keyword evidence="4" id="KW-0804">Transcription</keyword>
<dbReference type="InterPro" id="IPR013325">
    <property type="entry name" value="RNA_pol_sigma_r2"/>
</dbReference>
<evidence type="ECO:0000259" key="6">
    <source>
        <dbReference type="Pfam" id="PF08281"/>
    </source>
</evidence>
<dbReference type="Gene3D" id="1.10.1740.10">
    <property type="match status" value="1"/>
</dbReference>
<evidence type="ECO:0000256" key="3">
    <source>
        <dbReference type="ARBA" id="ARBA00023082"/>
    </source>
</evidence>
<dbReference type="Pfam" id="PF08281">
    <property type="entry name" value="Sigma70_r4_2"/>
    <property type="match status" value="1"/>
</dbReference>
<organism evidence="7 8">
    <name type="scientific">Sinomicrobium weinanense</name>
    <dbReference type="NCBI Taxonomy" id="2842200"/>
    <lineage>
        <taxon>Bacteria</taxon>
        <taxon>Pseudomonadati</taxon>
        <taxon>Bacteroidota</taxon>
        <taxon>Flavobacteriia</taxon>
        <taxon>Flavobacteriales</taxon>
        <taxon>Flavobacteriaceae</taxon>
        <taxon>Sinomicrobium</taxon>
    </lineage>
</organism>
<dbReference type="Pfam" id="PF04542">
    <property type="entry name" value="Sigma70_r2"/>
    <property type="match status" value="1"/>
</dbReference>
<sequence length="195" mass="22869">MEYFPENETKSISDIRAGSEAAYRSVYLYYYDRLCVYVLNFTSDREVAEDVVQEVFLKLWTRRKELKPEGSLNGYLYTLAYHEFVNAFRQNKQRDKELEAFRLKSLSELLEGNEDAFQRKLEQVKKAIEELPPRCKEIFILNKQHGMRHKEIAAQLDISVKTVENQVGKAMAQLRKKVTSDSLMLLFLLKKALTT</sequence>
<dbReference type="InterPro" id="IPR007627">
    <property type="entry name" value="RNA_pol_sigma70_r2"/>
</dbReference>
<keyword evidence="8" id="KW-1185">Reference proteome</keyword>
<dbReference type="CDD" id="cd06171">
    <property type="entry name" value="Sigma70_r4"/>
    <property type="match status" value="1"/>
</dbReference>
<dbReference type="InterPro" id="IPR014284">
    <property type="entry name" value="RNA_pol_sigma-70_dom"/>
</dbReference>
<protein>
    <submittedName>
        <fullName evidence="7">RNA polymerase sigma-70 factor</fullName>
    </submittedName>
</protein>
<dbReference type="SUPFAM" id="SSF88946">
    <property type="entry name" value="Sigma2 domain of RNA polymerase sigma factors"/>
    <property type="match status" value="1"/>
</dbReference>
<keyword evidence="2" id="KW-0805">Transcription regulation</keyword>
<feature type="domain" description="RNA polymerase sigma factor 70 region 4 type 2" evidence="6">
    <location>
        <begin position="122"/>
        <end position="174"/>
    </location>
</feature>
<dbReference type="GO" id="GO:0003677">
    <property type="term" value="F:DNA binding"/>
    <property type="evidence" value="ECO:0007669"/>
    <property type="project" value="InterPro"/>
</dbReference>
<dbReference type="InterPro" id="IPR013324">
    <property type="entry name" value="RNA_pol_sigma_r3/r4-like"/>
</dbReference>
<proteinExistence type="inferred from homology"/>
<accession>A0A926JSQ4</accession>
<dbReference type="RefSeq" id="WP_187965700.1">
    <property type="nucleotide sequence ID" value="NZ_JACVDC010000030.1"/>
</dbReference>
<feature type="domain" description="RNA polymerase sigma-70 region 2" evidence="5">
    <location>
        <begin position="27"/>
        <end position="92"/>
    </location>
</feature>
<name>A0A926JSQ4_9FLAO</name>
<evidence type="ECO:0000256" key="1">
    <source>
        <dbReference type="ARBA" id="ARBA00010641"/>
    </source>
</evidence>
<evidence type="ECO:0000313" key="8">
    <source>
        <dbReference type="Proteomes" id="UP000653730"/>
    </source>
</evidence>
<evidence type="ECO:0000259" key="5">
    <source>
        <dbReference type="Pfam" id="PF04542"/>
    </source>
</evidence>
<evidence type="ECO:0000313" key="7">
    <source>
        <dbReference type="EMBL" id="MBC9796557.1"/>
    </source>
</evidence>
<dbReference type="Gene3D" id="1.10.10.10">
    <property type="entry name" value="Winged helix-like DNA-binding domain superfamily/Winged helix DNA-binding domain"/>
    <property type="match status" value="1"/>
</dbReference>
<reference evidence="7 8" key="1">
    <citation type="submission" date="2020-09" db="EMBL/GenBank/DDBJ databases">
        <title>Sinomicrobium weinanense sp. nov., a halophilic bacteria isolated from saline-alkali soil.</title>
        <authorList>
            <person name="Wu P."/>
            <person name="Ren H."/>
            <person name="Mei Y."/>
            <person name="Liang Y."/>
            <person name="Chen Z."/>
        </authorList>
    </citation>
    <scope>NUCLEOTIDE SEQUENCE [LARGE SCALE GENOMIC DNA]</scope>
    <source>
        <strain evidence="7 8">FJxs</strain>
    </source>
</reference>
<dbReference type="EMBL" id="JACVDC010000030">
    <property type="protein sequence ID" value="MBC9796557.1"/>
    <property type="molecule type" value="Genomic_DNA"/>
</dbReference>